<feature type="region of interest" description="Disordered" evidence="1">
    <location>
        <begin position="120"/>
        <end position="139"/>
    </location>
</feature>
<feature type="compositionally biased region" description="Basic residues" evidence="1">
    <location>
        <begin position="128"/>
        <end position="139"/>
    </location>
</feature>
<accession>A0A8T8X649</accession>
<dbReference type="EMBL" id="KZ824781">
    <property type="protein sequence ID" value="RAH83647.1"/>
    <property type="molecule type" value="Genomic_DNA"/>
</dbReference>
<dbReference type="AlphaFoldDB" id="A0A8T8X649"/>
<dbReference type="GeneID" id="37171544"/>
<sequence>MTLTLGWEICDHPKPTQREPTNTYRRLQREKHPAPPNPNPNRGGPNTPEEAAAAQIAPFPQKPCMSMSSSTHHSRQSSKNFLAVLYVVYLSSCPRAQSYFHDPSHLVKYGIMLPTLSTPTSFSSNISPRKKKKKKKKTKSTIRFCFPASRGIRFDSTTP</sequence>
<protein>
    <submittedName>
        <fullName evidence="2">Uncharacterized protein</fullName>
    </submittedName>
</protein>
<evidence type="ECO:0000313" key="3">
    <source>
        <dbReference type="Proteomes" id="UP000249497"/>
    </source>
</evidence>
<reference evidence="2 3" key="1">
    <citation type="submission" date="2018-02" db="EMBL/GenBank/DDBJ databases">
        <title>The genomes of Aspergillus section Nigri reveals drivers in fungal speciation.</title>
        <authorList>
            <consortium name="DOE Joint Genome Institute"/>
            <person name="Vesth T.C."/>
            <person name="Nybo J."/>
            <person name="Theobald S."/>
            <person name="Brandl J."/>
            <person name="Frisvad J.C."/>
            <person name="Nielsen K.F."/>
            <person name="Lyhne E.K."/>
            <person name="Kogle M.E."/>
            <person name="Kuo A."/>
            <person name="Riley R."/>
            <person name="Clum A."/>
            <person name="Nolan M."/>
            <person name="Lipzen A."/>
            <person name="Salamov A."/>
            <person name="Henrissat B."/>
            <person name="Wiebenga A."/>
            <person name="De vries R.P."/>
            <person name="Grigoriev I.V."/>
            <person name="Mortensen U.H."/>
            <person name="Andersen M.R."/>
            <person name="Baker S.E."/>
        </authorList>
    </citation>
    <scope>NUCLEOTIDE SEQUENCE [LARGE SCALE GENOMIC DNA]</scope>
    <source>
        <strain evidence="2 3">CBS 114.51</strain>
    </source>
</reference>
<dbReference type="Proteomes" id="UP000249497">
    <property type="component" value="Unassembled WGS sequence"/>
</dbReference>
<gene>
    <name evidence="2" type="ORF">BO86DRAFT_31021</name>
</gene>
<dbReference type="RefSeq" id="XP_025529541.1">
    <property type="nucleotide sequence ID" value="XM_025667852.1"/>
</dbReference>
<proteinExistence type="predicted"/>
<feature type="region of interest" description="Disordered" evidence="1">
    <location>
        <begin position="1"/>
        <end position="73"/>
    </location>
</feature>
<evidence type="ECO:0000313" key="2">
    <source>
        <dbReference type="EMBL" id="RAH83647.1"/>
    </source>
</evidence>
<evidence type="ECO:0000256" key="1">
    <source>
        <dbReference type="SAM" id="MobiDB-lite"/>
    </source>
</evidence>
<keyword evidence="3" id="KW-1185">Reference proteome</keyword>
<name>A0A8T8X649_ASPJA</name>
<organism evidence="2 3">
    <name type="scientific">Aspergillus japonicus CBS 114.51</name>
    <dbReference type="NCBI Taxonomy" id="1448312"/>
    <lineage>
        <taxon>Eukaryota</taxon>
        <taxon>Fungi</taxon>
        <taxon>Dikarya</taxon>
        <taxon>Ascomycota</taxon>
        <taxon>Pezizomycotina</taxon>
        <taxon>Eurotiomycetes</taxon>
        <taxon>Eurotiomycetidae</taxon>
        <taxon>Eurotiales</taxon>
        <taxon>Aspergillaceae</taxon>
        <taxon>Aspergillus</taxon>
        <taxon>Aspergillus subgen. Circumdati</taxon>
    </lineage>
</organism>